<dbReference type="Pfam" id="PF01135">
    <property type="entry name" value="PCMT"/>
    <property type="match status" value="1"/>
</dbReference>
<reference evidence="9" key="1">
    <citation type="submission" date="2019-11" db="EMBL/GenBank/DDBJ databases">
        <title>Isolation and characterization of two novel species in the genus Thiomicrorhabdus.</title>
        <authorList>
            <person name="Mochizuki J."/>
            <person name="Kojima H."/>
            <person name="Fukui M."/>
        </authorList>
    </citation>
    <scope>NUCLEOTIDE SEQUENCE [LARGE SCALE GENOMIC DNA]</scope>
    <source>
        <strain evidence="9">AkT22</strain>
    </source>
</reference>
<accession>A0A6F8PLM0</accession>
<dbReference type="AlphaFoldDB" id="A0A6F8PLM0"/>
<dbReference type="Gene3D" id="3.40.50.150">
    <property type="entry name" value="Vaccinia Virus protein VP39"/>
    <property type="match status" value="1"/>
</dbReference>
<sequence length="215" mass="23960">MNLDQARFNMVEQQIRPWDVLDPKVLDLLMDTPRHEFVAESQVALAYSDIELPIGHNQTMLHPRVEGKILQAVDVQGDESVLEIGTGSGFMTALLAKLADKVTTVEIFPELQETAKARLEGYDNITFQTGDASQDWNDGQEYDVIMFTGAMATLPDTFKHKLTLGGRLLVTLGVSTVMTTQLVTRIAEGEWEVESLFETVMPTLVHATKASEFKF</sequence>
<proteinExistence type="inferred from homology"/>
<keyword evidence="3 8" id="KW-0489">Methyltransferase</keyword>
<evidence type="ECO:0000256" key="4">
    <source>
        <dbReference type="ARBA" id="ARBA00022679"/>
    </source>
</evidence>
<dbReference type="EMBL" id="AP021888">
    <property type="protein sequence ID" value="BBP42985.1"/>
    <property type="molecule type" value="Genomic_DNA"/>
</dbReference>
<dbReference type="InterPro" id="IPR020598">
    <property type="entry name" value="rRNA_Ade_methylase_Trfase_N"/>
</dbReference>
<evidence type="ECO:0000256" key="1">
    <source>
        <dbReference type="ARBA" id="ARBA00005369"/>
    </source>
</evidence>
<evidence type="ECO:0000256" key="5">
    <source>
        <dbReference type="ARBA" id="ARBA00022691"/>
    </source>
</evidence>
<dbReference type="SMART" id="SM00650">
    <property type="entry name" value="rADc"/>
    <property type="match status" value="1"/>
</dbReference>
<organism evidence="8 9">
    <name type="scientific">Thiosulfativibrio zosterae</name>
    <dbReference type="NCBI Taxonomy" id="2675053"/>
    <lineage>
        <taxon>Bacteria</taxon>
        <taxon>Pseudomonadati</taxon>
        <taxon>Pseudomonadota</taxon>
        <taxon>Gammaproteobacteria</taxon>
        <taxon>Thiotrichales</taxon>
        <taxon>Piscirickettsiaceae</taxon>
        <taxon>Thiosulfativibrio</taxon>
    </lineage>
</organism>
<dbReference type="RefSeq" id="WP_173290830.1">
    <property type="nucleotide sequence ID" value="NZ_AP021888.1"/>
</dbReference>
<dbReference type="PANTHER" id="PTHR11579:SF18">
    <property type="entry name" value="PROTEIN-L-ISOASPARTATE O-METHYLTRANSFERASE"/>
    <property type="match status" value="1"/>
</dbReference>
<evidence type="ECO:0000256" key="3">
    <source>
        <dbReference type="ARBA" id="ARBA00022603"/>
    </source>
</evidence>
<dbReference type="GO" id="GO:0004719">
    <property type="term" value="F:protein-L-isoaspartate (D-aspartate) O-methyltransferase activity"/>
    <property type="evidence" value="ECO:0007669"/>
    <property type="project" value="InterPro"/>
</dbReference>
<feature type="domain" description="Ribosomal RNA adenine methylase transferase N-terminal" evidence="7">
    <location>
        <begin position="65"/>
        <end position="204"/>
    </location>
</feature>
<keyword evidence="4 8" id="KW-0808">Transferase</keyword>
<gene>
    <name evidence="8" type="primary">pcm_1</name>
    <name evidence="8" type="ORF">THMIRHAT_07310</name>
</gene>
<keyword evidence="9" id="KW-1185">Reference proteome</keyword>
<protein>
    <recommendedName>
        <fullName evidence="2">Protein-L-isoaspartate O-methyltransferase</fullName>
    </recommendedName>
    <alternativeName>
        <fullName evidence="6">Protein L-isoaspartyl methyltransferase</fullName>
    </alternativeName>
</protein>
<comment type="similarity">
    <text evidence="1">Belongs to the methyltransferase superfamily. L-isoaspartyl/D-aspartyl protein methyltransferase family.</text>
</comment>
<dbReference type="KEGG" id="tzo:THMIRHAT_07310"/>
<evidence type="ECO:0000313" key="8">
    <source>
        <dbReference type="EMBL" id="BBP42985.1"/>
    </source>
</evidence>
<evidence type="ECO:0000256" key="2">
    <source>
        <dbReference type="ARBA" id="ARBA00013346"/>
    </source>
</evidence>
<dbReference type="InterPro" id="IPR029063">
    <property type="entry name" value="SAM-dependent_MTases_sf"/>
</dbReference>
<dbReference type="CDD" id="cd02440">
    <property type="entry name" value="AdoMet_MTases"/>
    <property type="match status" value="1"/>
</dbReference>
<name>A0A6F8PLM0_9GAMM</name>
<dbReference type="GO" id="GO:0000179">
    <property type="term" value="F:rRNA (adenine-N6,N6-)-dimethyltransferase activity"/>
    <property type="evidence" value="ECO:0007669"/>
    <property type="project" value="InterPro"/>
</dbReference>
<keyword evidence="5" id="KW-0949">S-adenosyl-L-methionine</keyword>
<dbReference type="GO" id="GO:0005737">
    <property type="term" value="C:cytoplasm"/>
    <property type="evidence" value="ECO:0007669"/>
    <property type="project" value="TreeGrafter"/>
</dbReference>
<dbReference type="InterPro" id="IPR000682">
    <property type="entry name" value="PCMT"/>
</dbReference>
<dbReference type="SUPFAM" id="SSF53335">
    <property type="entry name" value="S-adenosyl-L-methionine-dependent methyltransferases"/>
    <property type="match status" value="1"/>
</dbReference>
<dbReference type="Proteomes" id="UP000501466">
    <property type="component" value="Chromosome"/>
</dbReference>
<dbReference type="PANTHER" id="PTHR11579">
    <property type="entry name" value="PROTEIN-L-ISOASPARTATE O-METHYLTRANSFERASE"/>
    <property type="match status" value="1"/>
</dbReference>
<evidence type="ECO:0000313" key="9">
    <source>
        <dbReference type="Proteomes" id="UP000501466"/>
    </source>
</evidence>
<evidence type="ECO:0000256" key="6">
    <source>
        <dbReference type="ARBA" id="ARBA00030757"/>
    </source>
</evidence>
<evidence type="ECO:0000259" key="7">
    <source>
        <dbReference type="SMART" id="SM00650"/>
    </source>
</evidence>